<dbReference type="InterPro" id="IPR051678">
    <property type="entry name" value="AGP_Transferase"/>
</dbReference>
<protein>
    <submittedName>
        <fullName evidence="3">Phosphotransferase family protein</fullName>
    </submittedName>
</protein>
<dbReference type="Pfam" id="PF01636">
    <property type="entry name" value="APH"/>
    <property type="match status" value="1"/>
</dbReference>
<dbReference type="Gene3D" id="3.30.200.20">
    <property type="entry name" value="Phosphorylase Kinase, domain 1"/>
    <property type="match status" value="1"/>
</dbReference>
<dbReference type="EMBL" id="DMND01000053">
    <property type="protein sequence ID" value="HAN26721.1"/>
    <property type="molecule type" value="Genomic_DNA"/>
</dbReference>
<dbReference type="InterPro" id="IPR041726">
    <property type="entry name" value="ACAD10_11_N"/>
</dbReference>
<dbReference type="AlphaFoldDB" id="A0A3C1KJE6"/>
<gene>
    <name evidence="3" type="ORF">DCP75_03175</name>
</gene>
<dbReference type="Pfam" id="PF19802">
    <property type="entry name" value="DUF6285"/>
    <property type="match status" value="1"/>
</dbReference>
<dbReference type="InterPro" id="IPR046252">
    <property type="entry name" value="DUF6285"/>
</dbReference>
<dbReference type="PANTHER" id="PTHR21310">
    <property type="entry name" value="AMINOGLYCOSIDE PHOSPHOTRANSFERASE-RELATED-RELATED"/>
    <property type="match status" value="1"/>
</dbReference>
<evidence type="ECO:0000259" key="2">
    <source>
        <dbReference type="Pfam" id="PF19802"/>
    </source>
</evidence>
<name>A0A3C1KJE6_9GAMM</name>
<comment type="caution">
    <text evidence="3">The sequence shown here is derived from an EMBL/GenBank/DDBJ whole genome shotgun (WGS) entry which is preliminary data.</text>
</comment>
<dbReference type="CDD" id="cd05154">
    <property type="entry name" value="ACAD10_11_N-like"/>
    <property type="match status" value="1"/>
</dbReference>
<proteinExistence type="predicted"/>
<keyword evidence="3" id="KW-0808">Transferase</keyword>
<dbReference type="Gene3D" id="3.90.1200.10">
    <property type="match status" value="1"/>
</dbReference>
<accession>A0A3C1KJE6</accession>
<evidence type="ECO:0000313" key="3">
    <source>
        <dbReference type="EMBL" id="HAN26721.1"/>
    </source>
</evidence>
<dbReference type="Proteomes" id="UP000259273">
    <property type="component" value="Unassembled WGS sequence"/>
</dbReference>
<dbReference type="GO" id="GO:0016740">
    <property type="term" value="F:transferase activity"/>
    <property type="evidence" value="ECO:0007669"/>
    <property type="project" value="UniProtKB-KW"/>
</dbReference>
<dbReference type="InterPro" id="IPR002575">
    <property type="entry name" value="Aminoglycoside_PTrfase"/>
</dbReference>
<dbReference type="PANTHER" id="PTHR21310:SF57">
    <property type="entry name" value="BLR2944 PROTEIN"/>
    <property type="match status" value="1"/>
</dbReference>
<dbReference type="InterPro" id="IPR011009">
    <property type="entry name" value="Kinase-like_dom_sf"/>
</dbReference>
<organism evidence="3 4">
    <name type="scientific">Haliea salexigens</name>
    <dbReference type="NCBI Taxonomy" id="287487"/>
    <lineage>
        <taxon>Bacteria</taxon>
        <taxon>Pseudomonadati</taxon>
        <taxon>Pseudomonadota</taxon>
        <taxon>Gammaproteobacteria</taxon>
        <taxon>Cellvibrionales</taxon>
        <taxon>Halieaceae</taxon>
        <taxon>Haliea</taxon>
    </lineage>
</organism>
<sequence length="469" mass="51540">MSVDSRFLNAMTTVLERELDGFQSIEECQQLTAGASQETYRLLVKTDQGENRYAFRRSPTSENGAPIPGQVGLATEAKLLQLAEKAGIPVPGVVYLLEDSDELGSGFLMQWLDGETLGQRIVRSEALAGIRPQLARQCGDVLARLHAIEIDEATAASLPTVTPEALVQETWDAYRVLDIPVPMIDFSARWLLENLPQNTRRTLVHGDFRNGNLMIDESGIVAVLDWELTQIGDPVRDLGWLCVNSWRFGKDHLPVGGFGTIEDLLAGYEETSGITVSEEDLHFWQVFGSFWWSITTLNMAQTWRTGDTPSLERPVIGRRSSEAQMDCVNLLIPGDIALPGEVKLDQGTQLPMPAELLEGVRTFLTDEVAGGGDERFGFLAKVAANSLGIAQRELLYGPALAAAEHTRLKAFFSEGSLDELRWQLSRGLQEGLKLDTAGLAEHLRLTVAGQLSIDQPRYPALRGNNPVSS</sequence>
<dbReference type="STRING" id="1121937.GCA_000423125_03615"/>
<evidence type="ECO:0000313" key="4">
    <source>
        <dbReference type="Proteomes" id="UP000259273"/>
    </source>
</evidence>
<feature type="domain" description="DUF6285" evidence="2">
    <location>
        <begin position="374"/>
        <end position="458"/>
    </location>
</feature>
<evidence type="ECO:0000259" key="1">
    <source>
        <dbReference type="Pfam" id="PF01636"/>
    </source>
</evidence>
<feature type="domain" description="Aminoglycoside phosphotransferase" evidence="1">
    <location>
        <begin position="28"/>
        <end position="262"/>
    </location>
</feature>
<reference evidence="3 4" key="1">
    <citation type="journal article" date="2018" name="Nat. Biotechnol.">
        <title>A standardized bacterial taxonomy based on genome phylogeny substantially revises the tree of life.</title>
        <authorList>
            <person name="Parks D.H."/>
            <person name="Chuvochina M."/>
            <person name="Waite D.W."/>
            <person name="Rinke C."/>
            <person name="Skarshewski A."/>
            <person name="Chaumeil P.A."/>
            <person name="Hugenholtz P."/>
        </authorList>
    </citation>
    <scope>NUCLEOTIDE SEQUENCE [LARGE SCALE GENOMIC DNA]</scope>
    <source>
        <strain evidence="3">UBA9158</strain>
    </source>
</reference>
<dbReference type="SUPFAM" id="SSF56112">
    <property type="entry name" value="Protein kinase-like (PK-like)"/>
    <property type="match status" value="1"/>
</dbReference>